<comment type="caution">
    <text evidence="2">The sequence shown here is derived from an EMBL/GenBank/DDBJ whole genome shotgun (WGS) entry which is preliminary data.</text>
</comment>
<sequence length="132" mass="14100">MAAFLGCPQTPSPPTSTPVRSDARDQDFSKPAAMAIDDVTDDLADQLASLNFFAKPAKSTRIVDKEGQCYMAFTQARPRSLAPLVSLAKPVNSLSLALAAMPLSGPKSTTKATKDESLTSPFLRIGKMRDRA</sequence>
<keyword evidence="3" id="KW-1185">Reference proteome</keyword>
<reference evidence="2 3" key="1">
    <citation type="submission" date="2024-01" db="EMBL/GenBank/DDBJ databases">
        <authorList>
            <person name="Allen C."/>
            <person name="Tagirdzhanova G."/>
        </authorList>
    </citation>
    <scope>NUCLEOTIDE SEQUENCE [LARGE SCALE GENOMIC DNA]</scope>
</reference>
<name>A0ABP0AUN1_9PEZI</name>
<evidence type="ECO:0000313" key="2">
    <source>
        <dbReference type="EMBL" id="CAK7210985.1"/>
    </source>
</evidence>
<feature type="region of interest" description="Disordered" evidence="1">
    <location>
        <begin position="1"/>
        <end position="28"/>
    </location>
</feature>
<dbReference type="Proteomes" id="UP001642406">
    <property type="component" value="Unassembled WGS sequence"/>
</dbReference>
<dbReference type="EMBL" id="CAWUHC010000005">
    <property type="protein sequence ID" value="CAK7210985.1"/>
    <property type="molecule type" value="Genomic_DNA"/>
</dbReference>
<protein>
    <submittedName>
        <fullName evidence="2">Uncharacterized protein</fullName>
    </submittedName>
</protein>
<evidence type="ECO:0000313" key="3">
    <source>
        <dbReference type="Proteomes" id="UP001642406"/>
    </source>
</evidence>
<gene>
    <name evidence="2" type="ORF">SBRCBS47491_000964</name>
</gene>
<proteinExistence type="predicted"/>
<accession>A0ABP0AUN1</accession>
<organism evidence="2 3">
    <name type="scientific">Sporothrix bragantina</name>
    <dbReference type="NCBI Taxonomy" id="671064"/>
    <lineage>
        <taxon>Eukaryota</taxon>
        <taxon>Fungi</taxon>
        <taxon>Dikarya</taxon>
        <taxon>Ascomycota</taxon>
        <taxon>Pezizomycotina</taxon>
        <taxon>Sordariomycetes</taxon>
        <taxon>Sordariomycetidae</taxon>
        <taxon>Ophiostomatales</taxon>
        <taxon>Ophiostomataceae</taxon>
        <taxon>Sporothrix</taxon>
    </lineage>
</organism>
<evidence type="ECO:0000256" key="1">
    <source>
        <dbReference type="SAM" id="MobiDB-lite"/>
    </source>
</evidence>